<evidence type="ECO:0000259" key="3">
    <source>
        <dbReference type="Pfam" id="PF06580"/>
    </source>
</evidence>
<dbReference type="Proteomes" id="UP000261023">
    <property type="component" value="Unassembled WGS sequence"/>
</dbReference>
<dbReference type="SUPFAM" id="SSF55874">
    <property type="entry name" value="ATPase domain of HSP90 chaperone/DNA topoisomerase II/histidine kinase"/>
    <property type="match status" value="1"/>
</dbReference>
<evidence type="ECO:0000313" key="5">
    <source>
        <dbReference type="Proteomes" id="UP000261023"/>
    </source>
</evidence>
<dbReference type="RefSeq" id="WP_051364696.1">
    <property type="nucleotide sequence ID" value="NZ_QTJW01000015.1"/>
</dbReference>
<proteinExistence type="predicted"/>
<dbReference type="PANTHER" id="PTHR34220:SF7">
    <property type="entry name" value="SENSOR HISTIDINE KINASE YPDA"/>
    <property type="match status" value="1"/>
</dbReference>
<evidence type="ECO:0000313" key="4">
    <source>
        <dbReference type="EMBL" id="RGD68642.1"/>
    </source>
</evidence>
<evidence type="ECO:0000256" key="1">
    <source>
        <dbReference type="SAM" id="Phobius"/>
    </source>
</evidence>
<dbReference type="GO" id="GO:0000155">
    <property type="term" value="F:phosphorelay sensor kinase activity"/>
    <property type="evidence" value="ECO:0007669"/>
    <property type="project" value="InterPro"/>
</dbReference>
<feature type="transmembrane region" description="Helical" evidence="1">
    <location>
        <begin position="159"/>
        <end position="177"/>
    </location>
</feature>
<keyword evidence="4" id="KW-0808">Transferase</keyword>
<keyword evidence="1" id="KW-1133">Transmembrane helix</keyword>
<comment type="caution">
    <text evidence="4">The sequence shown here is derived from an EMBL/GenBank/DDBJ whole genome shotgun (WGS) entry which is preliminary data.</text>
</comment>
<name>A0A3E3DH71_9FIRM</name>
<dbReference type="EMBL" id="QTJW01000015">
    <property type="protein sequence ID" value="RGD68642.1"/>
    <property type="molecule type" value="Genomic_DNA"/>
</dbReference>
<feature type="transmembrane region" description="Helical" evidence="1">
    <location>
        <begin position="88"/>
        <end position="109"/>
    </location>
</feature>
<protein>
    <submittedName>
        <fullName evidence="4">Sensor histidine kinase</fullName>
    </submittedName>
</protein>
<gene>
    <name evidence="4" type="ORF">DWX31_21170</name>
</gene>
<keyword evidence="1" id="KW-0472">Membrane</keyword>
<dbReference type="AlphaFoldDB" id="A0A3E3DH71"/>
<dbReference type="Pfam" id="PF06580">
    <property type="entry name" value="His_kinase"/>
    <property type="match status" value="1"/>
</dbReference>
<dbReference type="InterPro" id="IPR036890">
    <property type="entry name" value="HATPase_C_sf"/>
</dbReference>
<feature type="transmembrane region" description="Helical" evidence="1">
    <location>
        <begin position="21"/>
        <end position="39"/>
    </location>
</feature>
<dbReference type="InterPro" id="IPR003594">
    <property type="entry name" value="HATPase_dom"/>
</dbReference>
<feature type="domain" description="Signal transduction histidine kinase internal region" evidence="3">
    <location>
        <begin position="219"/>
        <end position="297"/>
    </location>
</feature>
<dbReference type="InterPro" id="IPR050640">
    <property type="entry name" value="Bact_2-comp_sensor_kinase"/>
</dbReference>
<reference evidence="4 5" key="1">
    <citation type="submission" date="2018-08" db="EMBL/GenBank/DDBJ databases">
        <title>A genome reference for cultivated species of the human gut microbiota.</title>
        <authorList>
            <person name="Zou Y."/>
            <person name="Xue W."/>
            <person name="Luo G."/>
        </authorList>
    </citation>
    <scope>NUCLEOTIDE SEQUENCE [LARGE SCALE GENOMIC DNA]</scope>
    <source>
        <strain evidence="4 5">AF19-13AC</strain>
    </source>
</reference>
<dbReference type="Pfam" id="PF02518">
    <property type="entry name" value="HATPase_c"/>
    <property type="match status" value="1"/>
</dbReference>
<dbReference type="OrthoDB" id="9809348at2"/>
<feature type="domain" description="Histidine kinase/HSP90-like ATPase" evidence="2">
    <location>
        <begin position="315"/>
        <end position="404"/>
    </location>
</feature>
<accession>A0A3E3DH71</accession>
<keyword evidence="1" id="KW-0812">Transmembrane</keyword>
<keyword evidence="4" id="KW-0418">Kinase</keyword>
<feature type="transmembrane region" description="Helical" evidence="1">
    <location>
        <begin position="59"/>
        <end position="76"/>
    </location>
</feature>
<feature type="transmembrane region" description="Helical" evidence="1">
    <location>
        <begin position="129"/>
        <end position="147"/>
    </location>
</feature>
<evidence type="ECO:0000259" key="2">
    <source>
        <dbReference type="Pfam" id="PF02518"/>
    </source>
</evidence>
<organism evidence="4 5">
    <name type="scientific">Hungatella hathewayi</name>
    <dbReference type="NCBI Taxonomy" id="154046"/>
    <lineage>
        <taxon>Bacteria</taxon>
        <taxon>Bacillati</taxon>
        <taxon>Bacillota</taxon>
        <taxon>Clostridia</taxon>
        <taxon>Lachnospirales</taxon>
        <taxon>Lachnospiraceae</taxon>
        <taxon>Hungatella</taxon>
    </lineage>
</organism>
<dbReference type="PANTHER" id="PTHR34220">
    <property type="entry name" value="SENSOR HISTIDINE KINASE YPDA"/>
    <property type="match status" value="1"/>
</dbReference>
<dbReference type="GO" id="GO:0016020">
    <property type="term" value="C:membrane"/>
    <property type="evidence" value="ECO:0007669"/>
    <property type="project" value="InterPro"/>
</dbReference>
<dbReference type="Gene3D" id="3.30.565.10">
    <property type="entry name" value="Histidine kinase-like ATPase, C-terminal domain"/>
    <property type="match status" value="1"/>
</dbReference>
<sequence length="404" mass="45982">MNQYVQKLIKLCTGLVQNRHFTLMCVFNFGMLLGDLTNWTCESLVQPWFPFALRAGTVIYYGCSAPLLLVFAAYIIEYLSPRVVVPKWVWNLACALTGVQLSFSVLSLWTGTYFTFTQDNYYMRGNGFWLSQLIPFFIYTINVAMILRYRRFMQKKDVSFLLSYVAVLLISEAVQMMNYGIALMNTGTTLVLLLVFINIQLERELVISRQEAELAASRIDIMLSQIQPHFLYNTLTTIRQLCEADPMAAKEAIRDFSHFLRANMSSLTNKSPIPFAQELTHVKHYLNLEKQRFQERLNVVYDIRTENFAIPPLTLQPIVENAVRHGIMMREEGGTVVICTSETEFSYIVTIHDDGIGFDTEAPLSGDRSHMGIANVQNRLQTMCGGTLKIESIPGTGTTVTFTI</sequence>
<dbReference type="InterPro" id="IPR010559">
    <property type="entry name" value="Sig_transdc_His_kin_internal"/>
</dbReference>